<evidence type="ECO:0000313" key="1">
    <source>
        <dbReference type="EMBL" id="KAJ4700725.1"/>
    </source>
</evidence>
<protein>
    <submittedName>
        <fullName evidence="1">Amino acid permease</fullName>
    </submittedName>
</protein>
<organism evidence="1 2">
    <name type="scientific">Melia azedarach</name>
    <name type="common">Chinaberry tree</name>
    <dbReference type="NCBI Taxonomy" id="155640"/>
    <lineage>
        <taxon>Eukaryota</taxon>
        <taxon>Viridiplantae</taxon>
        <taxon>Streptophyta</taxon>
        <taxon>Embryophyta</taxon>
        <taxon>Tracheophyta</taxon>
        <taxon>Spermatophyta</taxon>
        <taxon>Magnoliopsida</taxon>
        <taxon>eudicotyledons</taxon>
        <taxon>Gunneridae</taxon>
        <taxon>Pentapetalae</taxon>
        <taxon>rosids</taxon>
        <taxon>malvids</taxon>
        <taxon>Sapindales</taxon>
        <taxon>Meliaceae</taxon>
        <taxon>Melia</taxon>
    </lineage>
</organism>
<comment type="caution">
    <text evidence="1">The sequence shown here is derived from an EMBL/GenBank/DDBJ whole genome shotgun (WGS) entry which is preliminary data.</text>
</comment>
<keyword evidence="2" id="KW-1185">Reference proteome</keyword>
<dbReference type="EMBL" id="CM051407">
    <property type="protein sequence ID" value="KAJ4700725.1"/>
    <property type="molecule type" value="Genomic_DNA"/>
</dbReference>
<accession>A0ACC1WS04</accession>
<reference evidence="1 2" key="1">
    <citation type="journal article" date="2023" name="Science">
        <title>Complex scaffold remodeling in plant triterpene biosynthesis.</title>
        <authorList>
            <person name="De La Pena R."/>
            <person name="Hodgson H."/>
            <person name="Liu J.C."/>
            <person name="Stephenson M.J."/>
            <person name="Martin A.C."/>
            <person name="Owen C."/>
            <person name="Harkess A."/>
            <person name="Leebens-Mack J."/>
            <person name="Jimenez L.E."/>
            <person name="Osbourn A."/>
            <person name="Sattely E.S."/>
        </authorList>
    </citation>
    <scope>NUCLEOTIDE SEQUENCE [LARGE SCALE GENOMIC DNA]</scope>
    <source>
        <strain evidence="2">cv. JPN11</strain>
        <tissue evidence="1">Leaf</tissue>
    </source>
</reference>
<name>A0ACC1WS04_MELAZ</name>
<proteinExistence type="predicted"/>
<evidence type="ECO:0000313" key="2">
    <source>
        <dbReference type="Proteomes" id="UP001164539"/>
    </source>
</evidence>
<gene>
    <name evidence="1" type="ORF">OWV82_024058</name>
</gene>
<dbReference type="Proteomes" id="UP001164539">
    <property type="component" value="Chromosome 14"/>
</dbReference>
<sequence>MKLQRMLVPSQKHNASSILFVYPWKIGLLEKLKFPTCPRHLICQVEITSGGLHSTSNSNLPERIKIASTSVLLQAFATTFTFSSTQLVKIASTSLFVQASATPYAFSSTEQIKIASTSLFAQASATTYAFSSTKLVKIASTSLFVQASANTFAFSSTQLVKIACTSLFVQAASTTYAFSSTERIKIASTSLFVQASSTTYAFSSTERIKIASTSVLLQASVTTYAFSSTERIKIASNSVLLQAFITTFAFSSTQLVKIASTSVFAQASATTYAISSTERFKIATTIAFSSTQLVKISSTSLFVQASAITYVFSSTERIKIASTSVLLQAFATTFTFSSTQLVKIASTSLFVQASATTFAFSSTQLVKIASTSLFVQASAPPTHFPPQNRLKLPSPPYYYKSAPPPAHFPPLNWLKSPPPLCLYKPPSPTSHFPPHNWLKSPPPLCLYKPPPPPTHFPPQNRLKLPPLPYYYKPPPPPKHSPPRKPTSEFLQACTTPTHSPPRKPLKSPPLNLLVHHLLIATPAHHIIPMSVSHFGGQAGRLRSEVSAFTCKVAMSSGSNGGGVEVCKQRTGTVSTASFHMLTTVIGYGILSLPRATAQLGLITGPAVILLFAFVTYYTSTLLSACYRSGNEYTGQRNSTYMDVVRSNLGKFIFSQIPDSGQLFILTIITVITTFTYSAIGVGLSIATVAETGKFRGSLTGFGTGKVTAIEKIWRSFQALGDIAFAYGFSVVLIEIMDTLKSPPSEAKTMKKACLIGLGVTTLLYMLCACFGYAAFGDLAAENFLDGFVKPHWLLEIANAAVVLHLICSYQVYCQPLFALVEKTAAQKYPDNQFITRNFEVPIPESGTYKFNLFRLIWRTMFVIITTVVAMKLTFFKEAISFLGAWGFWPLTVYFPVEIYIAQKQIPTWSSEWIWLQMLSFVCLIVTIAAVVGSIAGIVLDFQIASEFLVPHDLQIVLPLLLQQQDQLALAAASTFSADIGAASAHFHPKRNWTIYLTERI</sequence>